<proteinExistence type="predicted"/>
<reference evidence="2" key="1">
    <citation type="journal article" date="2015" name="Nat. Genet.">
        <title>The genome and transcriptome of the zoonotic hookworm Ancylostoma ceylanicum identify infection-specific gene families.</title>
        <authorList>
            <person name="Schwarz E.M."/>
            <person name="Hu Y."/>
            <person name="Antoshechkin I."/>
            <person name="Miller M.M."/>
            <person name="Sternberg P.W."/>
            <person name="Aroian R.V."/>
        </authorList>
    </citation>
    <scope>NUCLEOTIDE SEQUENCE</scope>
    <source>
        <strain evidence="2">HY135</strain>
    </source>
</reference>
<dbReference type="EMBL" id="JARK01001338">
    <property type="protein sequence ID" value="EYC33436.1"/>
    <property type="molecule type" value="Genomic_DNA"/>
</dbReference>
<sequence>MYNLRIGNYLLIAVSCDNEVDLDPRIATIQEDEVGRTFSVLMITMLWESPCSRMRSPSSFHVPYPKPPWHLYPSFSLLRGPSGLLRQ</sequence>
<evidence type="ECO:0000313" key="1">
    <source>
        <dbReference type="EMBL" id="EYC33436.1"/>
    </source>
</evidence>
<name>A0A016W1H3_9BILA</name>
<comment type="caution">
    <text evidence="1">The sequence shown here is derived from an EMBL/GenBank/DDBJ whole genome shotgun (WGS) entry which is preliminary data.</text>
</comment>
<evidence type="ECO:0000313" key="2">
    <source>
        <dbReference type="Proteomes" id="UP000024635"/>
    </source>
</evidence>
<dbReference type="PROSITE" id="PS51257">
    <property type="entry name" value="PROKAR_LIPOPROTEIN"/>
    <property type="match status" value="1"/>
</dbReference>
<protein>
    <submittedName>
        <fullName evidence="1">Uncharacterized protein</fullName>
    </submittedName>
</protein>
<dbReference type="Proteomes" id="UP000024635">
    <property type="component" value="Unassembled WGS sequence"/>
</dbReference>
<gene>
    <name evidence="1" type="primary">Acey_s0002.g799</name>
    <name evidence="1" type="ORF">Y032_0002g799</name>
</gene>
<dbReference type="AlphaFoldDB" id="A0A016W1H3"/>
<accession>A0A016W1H3</accession>
<keyword evidence="2" id="KW-1185">Reference proteome</keyword>
<organism evidence="1 2">
    <name type="scientific">Ancylostoma ceylanicum</name>
    <dbReference type="NCBI Taxonomy" id="53326"/>
    <lineage>
        <taxon>Eukaryota</taxon>
        <taxon>Metazoa</taxon>
        <taxon>Ecdysozoa</taxon>
        <taxon>Nematoda</taxon>
        <taxon>Chromadorea</taxon>
        <taxon>Rhabditida</taxon>
        <taxon>Rhabditina</taxon>
        <taxon>Rhabditomorpha</taxon>
        <taxon>Strongyloidea</taxon>
        <taxon>Ancylostomatidae</taxon>
        <taxon>Ancylostomatinae</taxon>
        <taxon>Ancylostoma</taxon>
    </lineage>
</organism>